<evidence type="ECO:0000256" key="1">
    <source>
        <dbReference type="ARBA" id="ARBA00001947"/>
    </source>
</evidence>
<feature type="domain" description="Peptidase M14" evidence="13">
    <location>
        <begin position="502"/>
        <end position="792"/>
    </location>
</feature>
<name>A0A6P3VTH6_CLUHA</name>
<organism evidence="14 15">
    <name type="scientific">Clupea harengus</name>
    <name type="common">Atlantic herring</name>
    <dbReference type="NCBI Taxonomy" id="7950"/>
    <lineage>
        <taxon>Eukaryota</taxon>
        <taxon>Metazoa</taxon>
        <taxon>Chordata</taxon>
        <taxon>Craniata</taxon>
        <taxon>Vertebrata</taxon>
        <taxon>Euteleostomi</taxon>
        <taxon>Actinopterygii</taxon>
        <taxon>Neopterygii</taxon>
        <taxon>Teleostei</taxon>
        <taxon>Clupei</taxon>
        <taxon>Clupeiformes</taxon>
        <taxon>Clupeoidei</taxon>
        <taxon>Clupeidae</taxon>
        <taxon>Clupea</taxon>
    </lineage>
</organism>
<evidence type="ECO:0000313" key="15">
    <source>
        <dbReference type="RefSeq" id="XP_012680692.1"/>
    </source>
</evidence>
<reference evidence="15" key="1">
    <citation type="submission" date="2025-08" db="UniProtKB">
        <authorList>
            <consortium name="RefSeq"/>
        </authorList>
    </citation>
    <scope>IDENTIFICATION</scope>
</reference>
<evidence type="ECO:0000256" key="12">
    <source>
        <dbReference type="SAM" id="Phobius"/>
    </source>
</evidence>
<keyword evidence="4" id="KW-0645">Protease</keyword>
<dbReference type="Gene3D" id="3.40.630.10">
    <property type="entry name" value="Zn peptidases"/>
    <property type="match status" value="3"/>
</dbReference>
<keyword evidence="12" id="KW-0472">Membrane</keyword>
<comment type="similarity">
    <text evidence="2 10">Belongs to the peptidase M14 family.</text>
</comment>
<evidence type="ECO:0000256" key="5">
    <source>
        <dbReference type="ARBA" id="ARBA00022723"/>
    </source>
</evidence>
<dbReference type="InterPro" id="IPR050753">
    <property type="entry name" value="Peptidase_M14_domain"/>
</dbReference>
<accession>A0A6P3VTH6</accession>
<keyword evidence="8" id="KW-0482">Metalloprotease</keyword>
<evidence type="ECO:0000256" key="4">
    <source>
        <dbReference type="ARBA" id="ARBA00022670"/>
    </source>
</evidence>
<keyword evidence="12" id="KW-1133">Transmembrane helix</keyword>
<dbReference type="Pfam" id="PF13620">
    <property type="entry name" value="CarboxypepD_reg"/>
    <property type="match status" value="3"/>
</dbReference>
<dbReference type="PRINTS" id="PR00765">
    <property type="entry name" value="CRBOXYPTASEA"/>
</dbReference>
<dbReference type="GO" id="GO:0006518">
    <property type="term" value="P:peptide metabolic process"/>
    <property type="evidence" value="ECO:0007669"/>
    <property type="project" value="TreeGrafter"/>
</dbReference>
<evidence type="ECO:0000256" key="10">
    <source>
        <dbReference type="PROSITE-ProRule" id="PRU01379"/>
    </source>
</evidence>
<comment type="cofactor">
    <cofactor evidence="1">
        <name>Zn(2+)</name>
        <dbReference type="ChEBI" id="CHEBI:29105"/>
    </cofactor>
</comment>
<evidence type="ECO:0000256" key="11">
    <source>
        <dbReference type="SAM" id="MobiDB-lite"/>
    </source>
</evidence>
<feature type="domain" description="Peptidase M14" evidence="13">
    <location>
        <begin position="55"/>
        <end position="350"/>
    </location>
</feature>
<dbReference type="SMART" id="SM00631">
    <property type="entry name" value="Zn_pept"/>
    <property type="match status" value="3"/>
</dbReference>
<evidence type="ECO:0000313" key="14">
    <source>
        <dbReference type="Proteomes" id="UP000515152"/>
    </source>
</evidence>
<dbReference type="KEGG" id="char:105898219"/>
<dbReference type="CDD" id="cd06245">
    <property type="entry name" value="M14_CPD_III"/>
    <property type="match status" value="1"/>
</dbReference>
<dbReference type="InterPro" id="IPR008969">
    <property type="entry name" value="CarboxyPept-like_regulatory"/>
</dbReference>
<dbReference type="FunFam" id="3.40.630.10:FF:000026">
    <property type="entry name" value="Carboxypeptidase D"/>
    <property type="match status" value="1"/>
</dbReference>
<keyword evidence="3 15" id="KW-0121">Carboxypeptidase</keyword>
<feature type="compositionally biased region" description="Polar residues" evidence="11">
    <location>
        <begin position="471"/>
        <end position="480"/>
    </location>
</feature>
<evidence type="ECO:0000256" key="3">
    <source>
        <dbReference type="ARBA" id="ARBA00022645"/>
    </source>
</evidence>
<dbReference type="FunFam" id="3.40.630.10:FF:000020">
    <property type="entry name" value="Carboxypeptidase D"/>
    <property type="match status" value="1"/>
</dbReference>
<dbReference type="Gene3D" id="2.60.40.1120">
    <property type="entry name" value="Carboxypeptidase-like, regulatory domain"/>
    <property type="match status" value="3"/>
</dbReference>
<dbReference type="InterPro" id="IPR033848">
    <property type="entry name" value="M14_CPD_III"/>
</dbReference>
<keyword evidence="12" id="KW-0812">Transmembrane</keyword>
<feature type="compositionally biased region" description="Low complexity" evidence="11">
    <location>
        <begin position="481"/>
        <end position="490"/>
    </location>
</feature>
<dbReference type="GO" id="GO:0005615">
    <property type="term" value="C:extracellular space"/>
    <property type="evidence" value="ECO:0007669"/>
    <property type="project" value="TreeGrafter"/>
</dbReference>
<dbReference type="PANTHER" id="PTHR11532:SF73">
    <property type="entry name" value="CARBOXYPEPTIDASE D"/>
    <property type="match status" value="1"/>
</dbReference>
<evidence type="ECO:0000256" key="7">
    <source>
        <dbReference type="ARBA" id="ARBA00022833"/>
    </source>
</evidence>
<dbReference type="InterPro" id="IPR000834">
    <property type="entry name" value="Peptidase_M14"/>
</dbReference>
<dbReference type="Proteomes" id="UP000515152">
    <property type="component" value="Chromosome 9"/>
</dbReference>
<dbReference type="GO" id="GO:0016485">
    <property type="term" value="P:protein processing"/>
    <property type="evidence" value="ECO:0007669"/>
    <property type="project" value="TreeGrafter"/>
</dbReference>
<dbReference type="PANTHER" id="PTHR11532">
    <property type="entry name" value="PROTEASE M14 CARBOXYPEPTIDASE"/>
    <property type="match status" value="1"/>
</dbReference>
<dbReference type="PROSITE" id="PS00132">
    <property type="entry name" value="CARBOXYPEPT_ZN_1"/>
    <property type="match status" value="2"/>
</dbReference>
<proteinExistence type="inferred from homology"/>
<evidence type="ECO:0000256" key="9">
    <source>
        <dbReference type="ARBA" id="ARBA00023180"/>
    </source>
</evidence>
<dbReference type="InterPro" id="IPR057247">
    <property type="entry name" value="CARBOXYPEPT_ZN_2"/>
</dbReference>
<dbReference type="FunFam" id="3.40.630.10:FF:000043">
    <property type="entry name" value="Carboxypeptidase D"/>
    <property type="match status" value="1"/>
</dbReference>
<dbReference type="OrthoDB" id="10249045at2759"/>
<dbReference type="FunFam" id="2.60.40.1120:FF:000005">
    <property type="entry name" value="Carboxypeptidase D"/>
    <property type="match status" value="1"/>
</dbReference>
<keyword evidence="7" id="KW-0862">Zinc</keyword>
<protein>
    <submittedName>
        <fullName evidence="15">Carboxypeptidase D</fullName>
    </submittedName>
</protein>
<feature type="compositionally biased region" description="Low complexity" evidence="11">
    <location>
        <begin position="448"/>
        <end position="470"/>
    </location>
</feature>
<dbReference type="GeneID" id="105898219"/>
<evidence type="ECO:0000256" key="8">
    <source>
        <dbReference type="ARBA" id="ARBA00023049"/>
    </source>
</evidence>
<dbReference type="RefSeq" id="XP_012680692.1">
    <property type="nucleotide sequence ID" value="XM_012825238.3"/>
</dbReference>
<evidence type="ECO:0000259" key="13">
    <source>
        <dbReference type="PROSITE" id="PS52035"/>
    </source>
</evidence>
<dbReference type="CDD" id="cd11308">
    <property type="entry name" value="Peptidase_M14NE-CP-C_like"/>
    <property type="match status" value="3"/>
</dbReference>
<keyword evidence="14" id="KW-1185">Reference proteome</keyword>
<comment type="caution">
    <text evidence="10">Lacks conserved residue(s) required for the propagation of feature annotation.</text>
</comment>
<keyword evidence="9" id="KW-0325">Glycoprotein</keyword>
<dbReference type="SUPFAM" id="SSF49464">
    <property type="entry name" value="Carboxypeptidase regulatory domain-like"/>
    <property type="match status" value="3"/>
</dbReference>
<feature type="region of interest" description="Disordered" evidence="11">
    <location>
        <begin position="448"/>
        <end position="502"/>
    </location>
</feature>
<dbReference type="InterPro" id="IPR057246">
    <property type="entry name" value="CARBOXYPEPT_ZN_1"/>
</dbReference>
<dbReference type="CDD" id="cd03868">
    <property type="entry name" value="M14_CPD_I"/>
    <property type="match status" value="1"/>
</dbReference>
<feature type="transmembrane region" description="Helical" evidence="12">
    <location>
        <begin position="1297"/>
        <end position="1320"/>
    </location>
</feature>
<feature type="active site" description="Proton donor/acceptor" evidence="10">
    <location>
        <position position="320"/>
    </location>
</feature>
<sequence length="1377" mass="152906">MARLKESRLQFHAGLCISLCALVVVSITSLNAVSAVATPRVLKGTTPDEGESYSKYYNYEDLTRLLKSLAIKYPHIANLSSIGQSVLGRELWVMRITKDPNADLPGKPKVKYVGNMHGDETISRQVLVYLVEYLLDRYGSDPRVTELINSTDIYIMPSMNPDGFEKSMEGDCGGNHHGRENANNLDLNRSFPDQFDTIDVPNEDIPEVNAVIKWIIDNKFVLSGNLHGGTVVASYPFDDSASHKKEGQYSRSSDDSLFRHLARVYAANNPAMDKGNPKCEDDPNERFKDGITNGAKWYDVSGGMQDFNYVHGNCLEVTMELSCCKYPPASQLLREWENNRQALLAYMEQVHIGVQGFVKEAKHGVALPEVRILVAGINHNITTGRFGDYYRLLLPGNYSITATAAGYTPMTVTNVRVVEDKATELNFTLAPLTDEAANAVTSVPMTDTATTATASTPSSSAPTGSDGTSAETSGSDVTAESSSSSSSSSSAQREPLQPQDFRHHHDADMMLFLRKYNTEYPSITRLYSVGKSADGRELYVMEVSDNPGVHEPGEPEFKYIGNMHGNEVVGRELLLNLIEYLCRNYGVDPEVTQLVDTTRIHIMPTMNPDGYERGREGDVRGYLGRNNSRNYDLNRNFPDQYASVTDPRQPETIAVMNWCRSYPFVLSANLHGGSLVVNYPYDDDPEGRTEYSKAPDDEVFKMVSRAYSQENPLMHKGHPCEKLYPEEYFKDGITNGAEWYNVPGGMQDWNYLNTNCFEVTIELGCVKYPRASELRSYWEQNRRALLEYMHQVHKGVKGMVIDLKDGTGIPNATITVEDIDHPVRTYRSGDYWRLLVPGVYNLTATAQGYSAVRVTVTVPARGAKEVNFRLPRLRGEGAGQTAKGAAESVQDPSEEEFQSFIKGLSIGSGLDQLIQSTATERRLRYSNYKELSEFLRGLHLNFPKIVSLHSLGQSSEVRTIWALEISNNPDVPEPSEPKIRFVAGIHGNAPVGTELLLEFAAYLCINYGKNPAITRLINETRIVILPSINPDGREQAKERQCNSTAGRTNANGKDLDTDFFGNASQRVVEAQPETRAVMDLILERGYSLSVALDGGSLLATYPYDKPVQSVENEDTLKYLATVYSENHPTMHLGNPGCPSESQVVVNGVLRAAERHSHMGSMKDFSVDFGHCPEITVYTSCCIFPPADQLASLWAENRKSLLSMLVEVHKGVRGVVRDKSRKPIVGAMIVLNGGVRVFTSEGGYFHALLAPGSHNIEAVAEGYQQQRQKVLVSSFQAASSIIIEFDMDNHIFGLPREFVVATAAASMTALIVTACIIWCVCSAKSNRQKDGFHRLRQHRDDYDDEIHLTSMGSKKSLLSHEFQDDSESEEDTLYANKI</sequence>
<keyword evidence="5" id="KW-0479">Metal-binding</keyword>
<dbReference type="GO" id="GO:0004181">
    <property type="term" value="F:metallocarboxypeptidase activity"/>
    <property type="evidence" value="ECO:0007669"/>
    <property type="project" value="InterPro"/>
</dbReference>
<evidence type="ECO:0000256" key="2">
    <source>
        <dbReference type="ARBA" id="ARBA00005988"/>
    </source>
</evidence>
<feature type="active site" description="Proton donor/acceptor" evidence="10">
    <location>
        <position position="762"/>
    </location>
</feature>
<dbReference type="Pfam" id="PF00246">
    <property type="entry name" value="Peptidase_M14"/>
    <property type="match status" value="3"/>
</dbReference>
<gene>
    <name evidence="15" type="primary">cpda</name>
</gene>
<dbReference type="SUPFAM" id="SSF53187">
    <property type="entry name" value="Zn-dependent exopeptidases"/>
    <property type="match status" value="3"/>
</dbReference>
<dbReference type="PROSITE" id="PS52035">
    <property type="entry name" value="PEPTIDASE_M14"/>
    <property type="match status" value="3"/>
</dbReference>
<evidence type="ECO:0000256" key="6">
    <source>
        <dbReference type="ARBA" id="ARBA00022801"/>
    </source>
</evidence>
<dbReference type="PROSITE" id="PS00133">
    <property type="entry name" value="CARBOXYPEPT_ZN_2"/>
    <property type="match status" value="2"/>
</dbReference>
<dbReference type="CTD" id="563008"/>
<dbReference type="GO" id="GO:0008270">
    <property type="term" value="F:zinc ion binding"/>
    <property type="evidence" value="ECO:0007669"/>
    <property type="project" value="InterPro"/>
</dbReference>
<feature type="domain" description="Peptidase M14" evidence="13">
    <location>
        <begin position="924"/>
        <end position="1207"/>
    </location>
</feature>
<keyword evidence="6" id="KW-0378">Hydrolase</keyword>